<dbReference type="RefSeq" id="WP_311534172.1">
    <property type="nucleotide sequence ID" value="NZ_JAVRHQ010000005.1"/>
</dbReference>
<protein>
    <submittedName>
        <fullName evidence="2">Glycosyltransferase family 4 protein</fullName>
        <ecNumber evidence="2">2.4.-.-</ecNumber>
    </submittedName>
</protein>
<keyword evidence="3" id="KW-1185">Reference proteome</keyword>
<dbReference type="PANTHER" id="PTHR12526:SF638">
    <property type="entry name" value="SPORE COAT PROTEIN SA"/>
    <property type="match status" value="1"/>
</dbReference>
<comment type="caution">
    <text evidence="2">The sequence shown here is derived from an EMBL/GenBank/DDBJ whole genome shotgun (WGS) entry which is preliminary data.</text>
</comment>
<dbReference type="SUPFAM" id="SSF53756">
    <property type="entry name" value="UDP-Glycosyltransferase/glycogen phosphorylase"/>
    <property type="match status" value="1"/>
</dbReference>
<dbReference type="Proteomes" id="UP001262889">
    <property type="component" value="Unassembled WGS sequence"/>
</dbReference>
<organism evidence="2 3">
    <name type="scientific">Autumnicola tepida</name>
    <dbReference type="NCBI Taxonomy" id="3075595"/>
    <lineage>
        <taxon>Bacteria</taxon>
        <taxon>Pseudomonadati</taxon>
        <taxon>Bacteroidota</taxon>
        <taxon>Flavobacteriia</taxon>
        <taxon>Flavobacteriales</taxon>
        <taxon>Flavobacteriaceae</taxon>
        <taxon>Autumnicola</taxon>
    </lineage>
</organism>
<keyword evidence="2" id="KW-0328">Glycosyltransferase</keyword>
<dbReference type="Gene3D" id="3.40.50.2000">
    <property type="entry name" value="Glycogen Phosphorylase B"/>
    <property type="match status" value="2"/>
</dbReference>
<feature type="domain" description="Glycosyl transferase family 1" evidence="1">
    <location>
        <begin position="177"/>
        <end position="322"/>
    </location>
</feature>
<dbReference type="PANTHER" id="PTHR12526">
    <property type="entry name" value="GLYCOSYLTRANSFERASE"/>
    <property type="match status" value="1"/>
</dbReference>
<sequence length="374" mass="42640">MKIIVMGNNALMGGLIVHYIVLCRYLRRAGHELLLINVNDSGACIFEDNEVPEISVPYITDSLPKKLGKYFKLRKACKRARSFNPDIFIATGYGHGYSMVAASLPASTFKLFEEVHFEAHNIPLKLKMVKLFDAIAPQTEGMIEVFKKNVSSEKPVAWLPCFSKEYKSDYFEAIPPARNTIRLAYFGRLEWNKGIRQFVQAGAELFRDKDLLLDIYGKGSEAEAIKQVIKKEGLEEKVFMKGFYEDEEFADIISASHGVVIPSVDTEGLPLIVIEAMRYGRPILCTTIGAMPEVAEINKNGMIVSEKEPEKLVESLKLFIERIKAESFSAEEIHQVYKNHFSNKAFWEIWKEMLKSPEAYFTARPIRQKEEVLY</sequence>
<evidence type="ECO:0000259" key="1">
    <source>
        <dbReference type="Pfam" id="PF00534"/>
    </source>
</evidence>
<name>A0ABU3C845_9FLAO</name>
<proteinExistence type="predicted"/>
<accession>A0ABU3C845</accession>
<dbReference type="Pfam" id="PF00534">
    <property type="entry name" value="Glycos_transf_1"/>
    <property type="match status" value="1"/>
</dbReference>
<keyword evidence="2" id="KW-0808">Transferase</keyword>
<evidence type="ECO:0000313" key="2">
    <source>
        <dbReference type="EMBL" id="MDT0642506.1"/>
    </source>
</evidence>
<dbReference type="EMBL" id="JAVRHQ010000005">
    <property type="protein sequence ID" value="MDT0642506.1"/>
    <property type="molecule type" value="Genomic_DNA"/>
</dbReference>
<gene>
    <name evidence="2" type="ORF">RM553_06635</name>
</gene>
<reference evidence="2 3" key="1">
    <citation type="submission" date="2023-09" db="EMBL/GenBank/DDBJ databases">
        <authorList>
            <person name="Rey-Velasco X."/>
        </authorList>
    </citation>
    <scope>NUCLEOTIDE SEQUENCE [LARGE SCALE GENOMIC DNA]</scope>
    <source>
        <strain evidence="2 3">F363</strain>
    </source>
</reference>
<dbReference type="InterPro" id="IPR001296">
    <property type="entry name" value="Glyco_trans_1"/>
</dbReference>
<dbReference type="CDD" id="cd03801">
    <property type="entry name" value="GT4_PimA-like"/>
    <property type="match status" value="1"/>
</dbReference>
<evidence type="ECO:0000313" key="3">
    <source>
        <dbReference type="Proteomes" id="UP001262889"/>
    </source>
</evidence>
<dbReference type="EC" id="2.4.-.-" evidence="2"/>
<dbReference type="GO" id="GO:0016757">
    <property type="term" value="F:glycosyltransferase activity"/>
    <property type="evidence" value="ECO:0007669"/>
    <property type="project" value="UniProtKB-KW"/>
</dbReference>